<reference evidence="1 2" key="1">
    <citation type="submission" date="2024-03" db="EMBL/GenBank/DDBJ databases">
        <title>Screening, Identification and Application of a Plant Lactobacillus Strain.</title>
        <authorList>
            <person name="Li Y.L."/>
        </authorList>
    </citation>
    <scope>NUCLEOTIDE SEQUENCE [LARGE SCALE GENOMIC DNA]</scope>
    <source>
        <strain evidence="1 2">JDB</strain>
    </source>
</reference>
<evidence type="ECO:0000313" key="1">
    <source>
        <dbReference type="EMBL" id="MEK2610074.1"/>
    </source>
</evidence>
<accession>A0ABU9A153</accession>
<organism evidence="1 2">
    <name type="scientific">Pseudomonas shirazensis</name>
    <dbReference type="NCBI Taxonomy" id="2745494"/>
    <lineage>
        <taxon>Bacteria</taxon>
        <taxon>Pseudomonadati</taxon>
        <taxon>Pseudomonadota</taxon>
        <taxon>Gammaproteobacteria</taxon>
        <taxon>Pseudomonadales</taxon>
        <taxon>Pseudomonadaceae</taxon>
        <taxon>Pseudomonas</taxon>
    </lineage>
</organism>
<gene>
    <name evidence="1" type="ORF">WLF18_13250</name>
</gene>
<sequence length="637" mass="69407">MSAKGKITAAEARLAARNFRLRIAADLDPPAFNSANPLLPDTDDDFPNQLPKALRGTDLKIDIPQFDQGENGRRGIIRLFWNGEPKAETPFTTPITFPVEMTLPASATGSEGEYELKYIAIIAGNDTSSLPLVVNIDTTAPNNSRPGEQVGLPAEVETDGITREYLDINGKVVVTVPATYLDAKIDDEVILMFGPSIPLAKEVGRFPRPNLIETIQFDLLEEHITQEGDHSLFYVLADRKGNEGPYSAFRTVPVMLTPAPTDLLPPLVPLADDDANLIDYADAVQGVRVVIRAYTNWFSSDRVVVTFDGNDHAPQAIGRDGTQVTLPYALIFNGDYGIKNSRITYRIERNGKAFEELVGRNFEVDLRMPGPKPEDPPQEVHPELKILTVKGAVSATDNVLTEADANQDVSATAVIYSDVGDDQYAQLYWNGVEATGVRVALNSASTEIAFTIPWEVVKAGGNGAAIPVSYLVGHTLNENVYHSGPREVDVSGIRIVLPEPAFQNLDPTFDVLNCPSLRVHNGALHAEIKVPGGDSRLAGKELTFIYQGWTNSSGNVAIPDTSDSFTYTPNEDEARDGFIVRLPYESALSETRQAWGSIHFTVDIDGAPAAPSERHLVDVEVRRPGGLACQIPVRRES</sequence>
<proteinExistence type="predicted"/>
<comment type="caution">
    <text evidence="1">The sequence shown here is derived from an EMBL/GenBank/DDBJ whole genome shotgun (WGS) entry which is preliminary data.</text>
</comment>
<keyword evidence="2" id="KW-1185">Reference proteome</keyword>
<name>A0ABU9A153_9PSED</name>
<protein>
    <submittedName>
        <fullName evidence="1">Uncharacterized protein</fullName>
    </submittedName>
</protein>
<dbReference type="EMBL" id="JBBNAW010000010">
    <property type="protein sequence ID" value="MEK2610074.1"/>
    <property type="molecule type" value="Genomic_DNA"/>
</dbReference>
<dbReference type="RefSeq" id="WP_340612456.1">
    <property type="nucleotide sequence ID" value="NZ_JBBNAW010000010.1"/>
</dbReference>
<evidence type="ECO:0000313" key="2">
    <source>
        <dbReference type="Proteomes" id="UP001386972"/>
    </source>
</evidence>
<dbReference type="Proteomes" id="UP001386972">
    <property type="component" value="Unassembled WGS sequence"/>
</dbReference>